<keyword evidence="3" id="KW-1185">Reference proteome</keyword>
<evidence type="ECO:0000313" key="2">
    <source>
        <dbReference type="EMBL" id="WOX05952.1"/>
    </source>
</evidence>
<name>A0AAU0N1H7_9GAMM</name>
<organism evidence="2 3">
    <name type="scientific">Microbulbifer pacificus</name>
    <dbReference type="NCBI Taxonomy" id="407164"/>
    <lineage>
        <taxon>Bacteria</taxon>
        <taxon>Pseudomonadati</taxon>
        <taxon>Pseudomonadota</taxon>
        <taxon>Gammaproteobacteria</taxon>
        <taxon>Cellvibrionales</taxon>
        <taxon>Microbulbiferaceae</taxon>
        <taxon>Microbulbifer</taxon>
    </lineage>
</organism>
<evidence type="ECO:0000259" key="1">
    <source>
        <dbReference type="Pfam" id="PF15611"/>
    </source>
</evidence>
<dbReference type="EMBL" id="CP137555">
    <property type="protein sequence ID" value="WOX05952.1"/>
    <property type="molecule type" value="Genomic_DNA"/>
</dbReference>
<dbReference type="Proteomes" id="UP001302477">
    <property type="component" value="Chromosome"/>
</dbReference>
<accession>A0AAU0N1H7</accession>
<gene>
    <name evidence="2" type="ORF">R5R33_02085</name>
</gene>
<reference evidence="2 3" key="1">
    <citation type="submission" date="2023-10" db="EMBL/GenBank/DDBJ databases">
        <title>Description of Microbulbifer bruguierae sp. nov., isolated from the sediments of mangrove plant Bruguiera sexangula and comparative genomic analyses of the genus Microbulbifer.</title>
        <authorList>
            <person name="Long M."/>
        </authorList>
    </citation>
    <scope>NUCLEOTIDE SEQUENCE [LARGE SCALE GENOMIC DNA]</scope>
    <source>
        <strain evidence="2 3">SPO729</strain>
    </source>
</reference>
<evidence type="ECO:0000313" key="3">
    <source>
        <dbReference type="Proteomes" id="UP001302477"/>
    </source>
</evidence>
<dbReference type="KEGG" id="mpaf:R5R33_02085"/>
<proteinExistence type="predicted"/>
<sequence length="494" mass="56995">MLPILAFDLPEWTENDFAPLRKAEKKMKEIGSGSGESSPRFRRACELLRKLASVREIDAIHRAISDTLHVRAYTFLLYSDEQFARCVGVGAGCLSRMRAVREPMTKLSLLQLVRAYFNHFDSISNEEELSAWSDFIQEQLAPQARRGGQTDLAVYAEHRGELFSPFAPYRLVKAARKQQIDFDGLIRRYHLGTFSGGVFLSRCQNIYYLETIRNIPVGENDPVLQEVVKPSVCNSNYIPGKLLGLEVLEILIDRSPQGEVSQAWQNAILSIAGDPRVPRSNPSYQKWWSLLGDERVSKVRGWLSRFDLKLFLDVLEQSARDGKIDDMERMFKPRKAFMEGLLESGVVSESRLFLGDYAEHYLKRQYKREELPAYTRVHSRQTSMIYLNLAGSVHMIEGSHSFRLKLLDKLPSNQKVRNYDIRTIDDSYLRSQLMFDYHREYGASEEVLELTHDVHFNWQRKAIAYLKYKGVKAEPAKLIHPDQYRAFKQKVGVI</sequence>
<dbReference type="Pfam" id="PF15611">
    <property type="entry name" value="EH_Signature"/>
    <property type="match status" value="1"/>
</dbReference>
<feature type="domain" description="Zorya protein ZorC EH" evidence="1">
    <location>
        <begin position="21"/>
        <end position="464"/>
    </location>
</feature>
<dbReference type="InterPro" id="IPR028943">
    <property type="entry name" value="ZorC_EH_Signature_dom"/>
</dbReference>
<protein>
    <submittedName>
        <fullName evidence="2">EH signature domain-containing protein</fullName>
    </submittedName>
</protein>
<dbReference type="RefSeq" id="WP_318954415.1">
    <property type="nucleotide sequence ID" value="NZ_CP137555.1"/>
</dbReference>
<dbReference type="AlphaFoldDB" id="A0AAU0N1H7"/>